<name>A0AA48GTL9_9BACT</name>
<protein>
    <submittedName>
        <fullName evidence="1">Uncharacterized protein</fullName>
    </submittedName>
</protein>
<accession>A0AA48GTL9</accession>
<keyword evidence="2" id="KW-1185">Reference proteome</keyword>
<gene>
    <name evidence="1" type="ORF">METEAL_06950</name>
</gene>
<dbReference type="Proteomes" id="UP001238179">
    <property type="component" value="Chromosome"/>
</dbReference>
<dbReference type="RefSeq" id="WP_316414413.1">
    <property type="nucleotide sequence ID" value="NZ_AP027080.1"/>
</dbReference>
<dbReference type="EMBL" id="AP027080">
    <property type="protein sequence ID" value="BDU71521.1"/>
    <property type="molecule type" value="Genomic_DNA"/>
</dbReference>
<proteinExistence type="predicted"/>
<dbReference type="AlphaFoldDB" id="A0AA48GTL9"/>
<reference evidence="2" key="1">
    <citation type="journal article" date="2023" name="Int. J. Syst. Evol. Microbiol.">
        <title>Mesoterricola silvestris gen. nov., sp. nov., Mesoterricola sediminis sp. nov., Geothrix oryzae sp. nov., Geothrix edaphica sp. nov., Geothrix rubra sp. nov., and Geothrix limicola sp. nov., six novel members of Acidobacteriota isolated from soils.</title>
        <authorList>
            <person name="Itoh H."/>
            <person name="Sugisawa Y."/>
            <person name="Mise K."/>
            <person name="Xu Z."/>
            <person name="Kuniyasu M."/>
            <person name="Ushijima N."/>
            <person name="Kawano K."/>
            <person name="Kobayashi E."/>
            <person name="Shiratori Y."/>
            <person name="Masuda Y."/>
            <person name="Senoo K."/>
        </authorList>
    </citation>
    <scope>NUCLEOTIDE SEQUENCE [LARGE SCALE GENOMIC DNA]</scope>
    <source>
        <strain evidence="2">W79</strain>
    </source>
</reference>
<evidence type="ECO:0000313" key="2">
    <source>
        <dbReference type="Proteomes" id="UP001238179"/>
    </source>
</evidence>
<dbReference type="KEGG" id="msil:METEAL_06950"/>
<sequence length="52" mass="5820">MLNLILATALGVTSPNAHCPVTGRQVSNHVLYHHVTVRGQQYYVFDREPPFA</sequence>
<evidence type="ECO:0000313" key="1">
    <source>
        <dbReference type="EMBL" id="BDU71521.1"/>
    </source>
</evidence>
<organism evidence="1 2">
    <name type="scientific">Mesoterricola silvestris</name>
    <dbReference type="NCBI Taxonomy" id="2927979"/>
    <lineage>
        <taxon>Bacteria</taxon>
        <taxon>Pseudomonadati</taxon>
        <taxon>Acidobacteriota</taxon>
        <taxon>Holophagae</taxon>
        <taxon>Holophagales</taxon>
        <taxon>Holophagaceae</taxon>
        <taxon>Mesoterricola</taxon>
    </lineage>
</organism>